<dbReference type="AlphaFoldDB" id="A0AAP4FZ61"/>
<dbReference type="Pfam" id="PF18352">
    <property type="entry name" value="Gp138_N"/>
    <property type="match status" value="1"/>
</dbReference>
<protein>
    <submittedName>
        <fullName evidence="2">Gp138 family membrane-puncturing spike protein</fullName>
    </submittedName>
</protein>
<sequence>MESNKIDVANLNTSYPGFIHNFNAENQTCEVQLAIENMYVSMGESGFQQVQREKLVDVPVQFVRGGGWSLTFPIPDGTPCYVHFAQRGIDHWLMEGKDSAGMITSSVPSPQFYQRFSHNNAVAIVGINPVTHSISSFATDGVELRNKDHDQVLSLKGDGSINLVTGSSTLNISKDGNVSVNTEAKAIIKADGGITLDGETTITKTLTVAGKSSLNGGVDAKGGEEGEASMNITGKMKITETINDVQIETHLHPYDWTDGPGNSNTSPPIKVSSVTYSLIP</sequence>
<evidence type="ECO:0000313" key="2">
    <source>
        <dbReference type="EMBL" id="MDK9366446.1"/>
    </source>
</evidence>
<keyword evidence="3" id="KW-1185">Reference proteome</keyword>
<evidence type="ECO:0000259" key="1">
    <source>
        <dbReference type="Pfam" id="PF18352"/>
    </source>
</evidence>
<dbReference type="InterPro" id="IPR037026">
    <property type="entry name" value="Vgr_OB-fold_dom_sf"/>
</dbReference>
<dbReference type="RefSeq" id="WP_285150518.1">
    <property type="nucleotide sequence ID" value="NZ_JASSOM010000095.1"/>
</dbReference>
<reference evidence="2 3" key="1">
    <citation type="submission" date="2023-06" db="EMBL/GenBank/DDBJ databases">
        <title>Identification and characterization of antibiotic-resistant Gram-negative bacteria.</title>
        <authorList>
            <person name="Cho G.-S."/>
            <person name="Lee J."/>
            <person name="Tai E."/>
            <person name="Jeong S."/>
            <person name="Kim I."/>
            <person name="Kim B.-E."/>
            <person name="Jeong M.-I."/>
            <person name="Oh K.-K."/>
            <person name="Franz C.M.A.P."/>
        </authorList>
    </citation>
    <scope>NUCLEOTIDE SEQUENCE [LARGE SCALE GENOMIC DNA]</scope>
    <source>
        <strain evidence="2 3">V106_12</strain>
    </source>
</reference>
<feature type="domain" description="Phage protein Gp138 N-terminal" evidence="1">
    <location>
        <begin position="16"/>
        <end position="100"/>
    </location>
</feature>
<accession>A0AAP4FZ61</accession>
<comment type="caution">
    <text evidence="2">The sequence shown here is derived from an EMBL/GenBank/DDBJ whole genome shotgun (WGS) entry which is preliminary data.</text>
</comment>
<proteinExistence type="predicted"/>
<organism evidence="2 3">
    <name type="scientific">Lelliottia wanjuensis</name>
    <dbReference type="NCBI Taxonomy" id="3050585"/>
    <lineage>
        <taxon>Bacteria</taxon>
        <taxon>Pseudomonadati</taxon>
        <taxon>Pseudomonadota</taxon>
        <taxon>Gammaproteobacteria</taxon>
        <taxon>Enterobacterales</taxon>
        <taxon>Enterobacteriaceae</taxon>
        <taxon>Lelliottia</taxon>
    </lineage>
</organism>
<dbReference type="InterPro" id="IPR041599">
    <property type="entry name" value="Gp138_N"/>
</dbReference>
<dbReference type="EMBL" id="JASSOM010000095">
    <property type="protein sequence ID" value="MDK9366446.1"/>
    <property type="molecule type" value="Genomic_DNA"/>
</dbReference>
<gene>
    <name evidence="2" type="ORF">QQF32_24935</name>
</gene>
<name>A0AAP4FZ61_9ENTR</name>
<dbReference type="Gene3D" id="2.40.50.230">
    <property type="entry name" value="Gp5 N-terminal domain"/>
    <property type="match status" value="1"/>
</dbReference>
<evidence type="ECO:0000313" key="3">
    <source>
        <dbReference type="Proteomes" id="UP001223214"/>
    </source>
</evidence>
<dbReference type="Proteomes" id="UP001223214">
    <property type="component" value="Unassembled WGS sequence"/>
</dbReference>